<name>A0AC60R0U4_IXOPE</name>
<dbReference type="Proteomes" id="UP000805193">
    <property type="component" value="Unassembled WGS sequence"/>
</dbReference>
<evidence type="ECO:0000313" key="2">
    <source>
        <dbReference type="Proteomes" id="UP000805193"/>
    </source>
</evidence>
<gene>
    <name evidence="1" type="ORF">HPB47_015069</name>
</gene>
<reference evidence="1 2" key="1">
    <citation type="journal article" date="2020" name="Cell">
        <title>Large-Scale Comparative Analyses of Tick Genomes Elucidate Their Genetic Diversity and Vector Capacities.</title>
        <authorList>
            <consortium name="Tick Genome and Microbiome Consortium (TIGMIC)"/>
            <person name="Jia N."/>
            <person name="Wang J."/>
            <person name="Shi W."/>
            <person name="Du L."/>
            <person name="Sun Y."/>
            <person name="Zhan W."/>
            <person name="Jiang J.F."/>
            <person name="Wang Q."/>
            <person name="Zhang B."/>
            <person name="Ji P."/>
            <person name="Bell-Sakyi L."/>
            <person name="Cui X.M."/>
            <person name="Yuan T.T."/>
            <person name="Jiang B.G."/>
            <person name="Yang W.F."/>
            <person name="Lam T.T."/>
            <person name="Chang Q.C."/>
            <person name="Ding S.J."/>
            <person name="Wang X.J."/>
            <person name="Zhu J.G."/>
            <person name="Ruan X.D."/>
            <person name="Zhao L."/>
            <person name="Wei J.T."/>
            <person name="Ye R.Z."/>
            <person name="Que T.C."/>
            <person name="Du C.H."/>
            <person name="Zhou Y.H."/>
            <person name="Cheng J.X."/>
            <person name="Dai P.F."/>
            <person name="Guo W.B."/>
            <person name="Han X.H."/>
            <person name="Huang E.J."/>
            <person name="Li L.F."/>
            <person name="Wei W."/>
            <person name="Gao Y.C."/>
            <person name="Liu J.Z."/>
            <person name="Shao H.Z."/>
            <person name="Wang X."/>
            <person name="Wang C.C."/>
            <person name="Yang T.C."/>
            <person name="Huo Q.B."/>
            <person name="Li W."/>
            <person name="Chen H.Y."/>
            <person name="Chen S.E."/>
            <person name="Zhou L.G."/>
            <person name="Ni X.B."/>
            <person name="Tian J.H."/>
            <person name="Sheng Y."/>
            <person name="Liu T."/>
            <person name="Pan Y.S."/>
            <person name="Xia L.Y."/>
            <person name="Li J."/>
            <person name="Zhao F."/>
            <person name="Cao W.C."/>
        </authorList>
    </citation>
    <scope>NUCLEOTIDE SEQUENCE [LARGE SCALE GENOMIC DNA]</scope>
    <source>
        <strain evidence="1">Iper-2018</strain>
    </source>
</reference>
<sequence>TEEALENKRSRKRLRKTIVHPSDLETEDDVVPQPDKVTAKQGKRRLKDLQQTSKNTAYERILQEQLLNAQAKNCHATDTDESVVSATELKNVKKDAAYWRHRYGEVSKENGKLTGIIEAMQETIDVKLATIQQLLESQGSVVLPRATEDHHGSSQAALPAKVPAPSSGEYTLQQICSRASSSADPQAEGKPKFSDIGGGRYHMNRGTTIGSSQAKRIMEHTKPTMVAKDMAQAIWGRVGLARRTYGGKAAPKDKQNQNVVVRKELSPFKVGLVIETVQHWGLQNKVPVQKVVANMSTVMSQKIQDSRKALRCLGFEDF</sequence>
<organism evidence="1 2">
    <name type="scientific">Ixodes persulcatus</name>
    <name type="common">Taiga tick</name>
    <dbReference type="NCBI Taxonomy" id="34615"/>
    <lineage>
        <taxon>Eukaryota</taxon>
        <taxon>Metazoa</taxon>
        <taxon>Ecdysozoa</taxon>
        <taxon>Arthropoda</taxon>
        <taxon>Chelicerata</taxon>
        <taxon>Arachnida</taxon>
        <taxon>Acari</taxon>
        <taxon>Parasitiformes</taxon>
        <taxon>Ixodida</taxon>
        <taxon>Ixodoidea</taxon>
        <taxon>Ixodidae</taxon>
        <taxon>Ixodinae</taxon>
        <taxon>Ixodes</taxon>
    </lineage>
</organism>
<proteinExistence type="predicted"/>
<evidence type="ECO:0000313" key="1">
    <source>
        <dbReference type="EMBL" id="KAG0445444.1"/>
    </source>
</evidence>
<protein>
    <submittedName>
        <fullName evidence="1">Uncharacterized protein</fullName>
    </submittedName>
</protein>
<feature type="non-terminal residue" evidence="1">
    <location>
        <position position="1"/>
    </location>
</feature>
<accession>A0AC60R0U4</accession>
<dbReference type="EMBL" id="JABSTQ010000359">
    <property type="protein sequence ID" value="KAG0445444.1"/>
    <property type="molecule type" value="Genomic_DNA"/>
</dbReference>
<keyword evidence="2" id="KW-1185">Reference proteome</keyword>
<comment type="caution">
    <text evidence="1">The sequence shown here is derived from an EMBL/GenBank/DDBJ whole genome shotgun (WGS) entry which is preliminary data.</text>
</comment>